<name>A0A9Y2IQQ1_9PSEU</name>
<dbReference type="AlphaFoldDB" id="A0A9Y2IQQ1"/>
<organism evidence="2 3">
    <name type="scientific">Amycolatopsis carbonis</name>
    <dbReference type="NCBI Taxonomy" id="715471"/>
    <lineage>
        <taxon>Bacteria</taxon>
        <taxon>Bacillati</taxon>
        <taxon>Actinomycetota</taxon>
        <taxon>Actinomycetes</taxon>
        <taxon>Pseudonocardiales</taxon>
        <taxon>Pseudonocardiaceae</taxon>
        <taxon>Amycolatopsis</taxon>
    </lineage>
</organism>
<evidence type="ECO:0000313" key="3">
    <source>
        <dbReference type="Proteomes" id="UP001236014"/>
    </source>
</evidence>
<dbReference type="EMBL" id="CP127294">
    <property type="protein sequence ID" value="WIX83671.1"/>
    <property type="molecule type" value="Genomic_DNA"/>
</dbReference>
<keyword evidence="3" id="KW-1185">Reference proteome</keyword>
<gene>
    <name evidence="2" type="ORF">QRX50_24405</name>
</gene>
<reference evidence="2 3" key="1">
    <citation type="submission" date="2023-06" db="EMBL/GenBank/DDBJ databases">
        <authorList>
            <person name="Oyuntsetseg B."/>
            <person name="Kim S.B."/>
        </authorList>
    </citation>
    <scope>NUCLEOTIDE SEQUENCE [LARGE SCALE GENOMIC DNA]</scope>
    <source>
        <strain evidence="2 3">2-15</strain>
    </source>
</reference>
<dbReference type="KEGG" id="acab:QRX50_24405"/>
<accession>A0A9Y2IQQ1</accession>
<dbReference type="Proteomes" id="UP001236014">
    <property type="component" value="Chromosome"/>
</dbReference>
<sequence>MIDSFTGRQTAAIGGCGDTGEEPATDAAHRAAEDDGFEMFIRAWLELLDTVRS</sequence>
<proteinExistence type="predicted"/>
<dbReference type="RefSeq" id="WP_285974217.1">
    <property type="nucleotide sequence ID" value="NZ_CP127294.1"/>
</dbReference>
<evidence type="ECO:0000256" key="1">
    <source>
        <dbReference type="SAM" id="MobiDB-lite"/>
    </source>
</evidence>
<feature type="region of interest" description="Disordered" evidence="1">
    <location>
        <begin position="1"/>
        <end position="28"/>
    </location>
</feature>
<protein>
    <submittedName>
        <fullName evidence="2">Uncharacterized protein</fullName>
    </submittedName>
</protein>
<evidence type="ECO:0000313" key="2">
    <source>
        <dbReference type="EMBL" id="WIX83671.1"/>
    </source>
</evidence>